<sequence length="280" mass="31658">MKRIRLNKHLTILIGFALFISIMFLGVDRVNHINKDISLPTERVRLATTTSLYDSGLWGVLEPIIENELKIELDILYAGTGKALEYGKRGDVHLLAIHDRLREEKFIQEGYGLQRTPFAYNYFLIVGPEGDPANINGLIVVEALQKIHSRGETNLDLVIFVSRGDDSGTHAREKALWKIAGFDYENNIRPKKWYLEAGIGMGATLVLADQKNAYTITDKGTYLAYSNRIKLVPLIDKEKELLNVYSLVSLNPDRFPALDLTNAQKIINFLISDKIQKINS</sequence>
<dbReference type="InterPro" id="IPR052738">
    <property type="entry name" value="ABC-Tungstate_binding"/>
</dbReference>
<gene>
    <name evidence="2" type="primary">tupA</name>
    <name evidence="2" type="ORF">DDT42_01567</name>
</gene>
<dbReference type="SUPFAM" id="SSF53850">
    <property type="entry name" value="Periplasmic binding protein-like II"/>
    <property type="match status" value="1"/>
</dbReference>
<dbReference type="Pfam" id="PF12849">
    <property type="entry name" value="PBP_like_2"/>
    <property type="match status" value="1"/>
</dbReference>
<comment type="caution">
    <text evidence="2">The sequence shown here is derived from an EMBL/GenBank/DDBJ whole genome shotgun (WGS) entry which is preliminary data.</text>
</comment>
<dbReference type="EMBL" id="QLTW01000146">
    <property type="protein sequence ID" value="MBT9145692.1"/>
    <property type="molecule type" value="Genomic_DNA"/>
</dbReference>
<dbReference type="PANTHER" id="PTHR37945">
    <property type="entry name" value="EXTRACELLULAR TUNGSTATE BINDING PROTEIN"/>
    <property type="match status" value="1"/>
</dbReference>
<accession>A0A9E2F2I1</accession>
<proteinExistence type="predicted"/>
<reference evidence="2 3" key="1">
    <citation type="journal article" date="2021" name="bioRxiv">
        <title>Unique metabolic strategies in Hadean analogues reveal hints for primordial physiology.</title>
        <authorList>
            <person name="Nobu M.K."/>
            <person name="Nakai R."/>
            <person name="Tamazawa S."/>
            <person name="Mori H."/>
            <person name="Toyoda A."/>
            <person name="Ijiri A."/>
            <person name="Suzuki S."/>
            <person name="Kurokawa K."/>
            <person name="Kamagata Y."/>
            <person name="Tamaki H."/>
        </authorList>
    </citation>
    <scope>NUCLEOTIDE SEQUENCE [LARGE SCALE GENOMIC DNA]</scope>
    <source>
        <strain evidence="2">BS525</strain>
    </source>
</reference>
<evidence type="ECO:0000313" key="2">
    <source>
        <dbReference type="EMBL" id="MBT9145692.1"/>
    </source>
</evidence>
<organism evidence="2 3">
    <name type="scientific">Psychracetigena formicireducens</name>
    <dbReference type="NCBI Taxonomy" id="2986056"/>
    <lineage>
        <taxon>Bacteria</taxon>
        <taxon>Bacillati</taxon>
        <taxon>Candidatus Lithacetigenota</taxon>
        <taxon>Candidatus Psychracetigena</taxon>
    </lineage>
</organism>
<dbReference type="PANTHER" id="PTHR37945:SF1">
    <property type="entry name" value="EXTRACELLULAR TUNGSTATE BINDING PROTEIN"/>
    <property type="match status" value="1"/>
</dbReference>
<dbReference type="Gene3D" id="3.40.190.10">
    <property type="entry name" value="Periplasmic binding protein-like II"/>
    <property type="match status" value="2"/>
</dbReference>
<feature type="domain" description="PBP" evidence="1">
    <location>
        <begin position="46"/>
        <end position="273"/>
    </location>
</feature>
<name>A0A9E2F2I1_PSYF1</name>
<protein>
    <submittedName>
        <fullName evidence="2">Tungstate-binding protein TupA</fullName>
    </submittedName>
</protein>
<evidence type="ECO:0000259" key="1">
    <source>
        <dbReference type="Pfam" id="PF12849"/>
    </source>
</evidence>
<dbReference type="Proteomes" id="UP000811545">
    <property type="component" value="Unassembled WGS sequence"/>
</dbReference>
<dbReference type="InterPro" id="IPR024370">
    <property type="entry name" value="PBP_domain"/>
</dbReference>
<evidence type="ECO:0000313" key="3">
    <source>
        <dbReference type="Proteomes" id="UP000811545"/>
    </source>
</evidence>
<dbReference type="AlphaFoldDB" id="A0A9E2F2I1"/>